<keyword evidence="5" id="KW-1185">Reference proteome</keyword>
<dbReference type="InterPro" id="IPR036388">
    <property type="entry name" value="WH-like_DNA-bd_sf"/>
</dbReference>
<evidence type="ECO:0000313" key="5">
    <source>
        <dbReference type="Proteomes" id="UP001595455"/>
    </source>
</evidence>
<dbReference type="GO" id="GO:0003677">
    <property type="term" value="F:DNA binding"/>
    <property type="evidence" value="ECO:0007669"/>
    <property type="project" value="InterPro"/>
</dbReference>
<gene>
    <name evidence="2" type="ORF">ACFODO_21050</name>
    <name evidence="3" type="ORF">C9E89_013310</name>
</gene>
<proteinExistence type="predicted"/>
<reference evidence="2" key="1">
    <citation type="journal article" date="2014" name="Int. J. Syst. Evol. Microbiol.">
        <title>Complete genome of a new Firmicutes species belonging to the dominant human colonic microbiota ('Ruminococcus bicirculans') reveals two chromosomes and a selective capacity to utilize plant glucans.</title>
        <authorList>
            <consortium name="NISC Comparative Sequencing Program"/>
            <person name="Wegmann U."/>
            <person name="Louis P."/>
            <person name="Goesmann A."/>
            <person name="Henrissat B."/>
            <person name="Duncan S.H."/>
            <person name="Flint H.J."/>
        </authorList>
    </citation>
    <scope>NUCLEOTIDE SEQUENCE</scope>
    <source>
        <strain evidence="2">KCTC 62575</strain>
    </source>
</reference>
<feature type="domain" description="HTH luxR-type" evidence="1">
    <location>
        <begin position="331"/>
        <end position="388"/>
    </location>
</feature>
<protein>
    <submittedName>
        <fullName evidence="3">Helix-turn-helix transcriptional regulator</fullName>
    </submittedName>
</protein>
<dbReference type="Gene3D" id="1.10.10.10">
    <property type="entry name" value="Winged helix-like DNA-binding domain superfamily/Winged helix DNA-binding domain"/>
    <property type="match status" value="1"/>
</dbReference>
<dbReference type="Proteomes" id="UP000240957">
    <property type="component" value="Unassembled WGS sequence"/>
</dbReference>
<dbReference type="SUPFAM" id="SSF46894">
    <property type="entry name" value="C-terminal effector domain of the bipartite response regulators"/>
    <property type="match status" value="1"/>
</dbReference>
<dbReference type="RefSeq" id="WP_107008826.1">
    <property type="nucleotide sequence ID" value="NZ_JBHRSF010000157.1"/>
</dbReference>
<organism evidence="3 4">
    <name type="scientific">Acinetobacter sichuanensis</name>
    <dbReference type="NCBI Taxonomy" id="2136183"/>
    <lineage>
        <taxon>Bacteria</taxon>
        <taxon>Pseudomonadati</taxon>
        <taxon>Pseudomonadota</taxon>
        <taxon>Gammaproteobacteria</taxon>
        <taxon>Moraxellales</taxon>
        <taxon>Moraxellaceae</taxon>
        <taxon>Acinetobacter</taxon>
    </lineage>
</organism>
<dbReference type="Proteomes" id="UP001595455">
    <property type="component" value="Unassembled WGS sequence"/>
</dbReference>
<dbReference type="GO" id="GO:0006355">
    <property type="term" value="P:regulation of DNA-templated transcription"/>
    <property type="evidence" value="ECO:0007669"/>
    <property type="project" value="InterPro"/>
</dbReference>
<dbReference type="SMART" id="SM00421">
    <property type="entry name" value="HTH_LUXR"/>
    <property type="match status" value="1"/>
</dbReference>
<comment type="caution">
    <text evidence="3">The sequence shown here is derived from an EMBL/GenBank/DDBJ whole genome shotgun (WGS) entry which is preliminary data.</text>
</comment>
<evidence type="ECO:0000313" key="4">
    <source>
        <dbReference type="Proteomes" id="UP000240957"/>
    </source>
</evidence>
<dbReference type="EMBL" id="JBHRSF010000157">
    <property type="protein sequence ID" value="MFC2997687.1"/>
    <property type="molecule type" value="Genomic_DNA"/>
</dbReference>
<name>A0A371YNQ2_9GAMM</name>
<dbReference type="InterPro" id="IPR000792">
    <property type="entry name" value="Tscrpt_reg_LuxR_C"/>
</dbReference>
<sequence>MKILDKYYEEVCDLIYQIPLCKDGWINFSEKILTIFDASYMHIQAIDFSFNVVSYSNGVGILDYKHYAEAELYYLRYPINADPRWEQFLDPQRVGWYQCHTHLSEEFVKNSDLYQKILLPIGLRYVATHELIWDEKICIFWSISTSEKRGFLDTQEIDFLNSLLPHLRRIVSAQRHLYELSLDNIVGYNLIDRLTLPIILLSLSGQVVHYNPKMRQYLKLNEAIQIKNTQLCLPKTYQTILNKTLYEIEHAFRYQQEQLEQFNQLKFSVVDKNHDYFSFTISLLVSEKEMSFLGIRPLVMLTFERDVRETLQNVQLNIERYYLSHDILKKIYKLSKREIEVCELFVNRQNLEKIAQRMNITISSMRTYMKNIFLKTECNSQVELMQLLMSISILE</sequence>
<accession>A0A371YNQ2</accession>
<reference evidence="5" key="3">
    <citation type="journal article" date="2019" name="Int. J. Syst. Evol. Microbiol.">
        <title>The Global Catalogue of Microorganisms (GCM) 10K type strain sequencing project: providing services to taxonomists for standard genome sequencing and annotation.</title>
        <authorList>
            <consortium name="The Broad Institute Genomics Platform"/>
            <consortium name="The Broad Institute Genome Sequencing Center for Infectious Disease"/>
            <person name="Wu L."/>
            <person name="Ma J."/>
        </authorList>
    </citation>
    <scope>NUCLEOTIDE SEQUENCE [LARGE SCALE GENOMIC DNA]</scope>
    <source>
        <strain evidence="5">KCTC 62575</strain>
    </source>
</reference>
<dbReference type="OrthoDB" id="5497412at2"/>
<dbReference type="Pfam" id="PF00196">
    <property type="entry name" value="GerE"/>
    <property type="match status" value="1"/>
</dbReference>
<reference evidence="2" key="4">
    <citation type="submission" date="2024-09" db="EMBL/GenBank/DDBJ databases">
        <authorList>
            <person name="Sun Q."/>
            <person name="Mori K."/>
        </authorList>
    </citation>
    <scope>NUCLEOTIDE SEQUENCE</scope>
    <source>
        <strain evidence="2">KCTC 62575</strain>
    </source>
</reference>
<dbReference type="InterPro" id="IPR016032">
    <property type="entry name" value="Sig_transdc_resp-reg_C-effctor"/>
</dbReference>
<reference evidence="3 4" key="2">
    <citation type="submission" date="2018-08" db="EMBL/GenBank/DDBJ databases">
        <title>The draft genome of Acinetobacter sichuanensis strain WCHAc060041.</title>
        <authorList>
            <person name="Qin J."/>
            <person name="Feng Y."/>
            <person name="Zong Z."/>
        </authorList>
    </citation>
    <scope>NUCLEOTIDE SEQUENCE [LARGE SCALE GENOMIC DNA]</scope>
    <source>
        <strain evidence="3 4">WCHAc060041</strain>
    </source>
</reference>
<evidence type="ECO:0000313" key="2">
    <source>
        <dbReference type="EMBL" id="MFC2997687.1"/>
    </source>
</evidence>
<dbReference type="AlphaFoldDB" id="A0A371YNQ2"/>
<evidence type="ECO:0000313" key="3">
    <source>
        <dbReference type="EMBL" id="RFC83099.1"/>
    </source>
</evidence>
<evidence type="ECO:0000259" key="1">
    <source>
        <dbReference type="SMART" id="SM00421"/>
    </source>
</evidence>
<dbReference type="EMBL" id="PYIX02000022">
    <property type="protein sequence ID" value="RFC83099.1"/>
    <property type="molecule type" value="Genomic_DNA"/>
</dbReference>